<organism evidence="1 2">
    <name type="scientific">Smallanthus sonchifolius</name>
    <dbReference type="NCBI Taxonomy" id="185202"/>
    <lineage>
        <taxon>Eukaryota</taxon>
        <taxon>Viridiplantae</taxon>
        <taxon>Streptophyta</taxon>
        <taxon>Embryophyta</taxon>
        <taxon>Tracheophyta</taxon>
        <taxon>Spermatophyta</taxon>
        <taxon>Magnoliopsida</taxon>
        <taxon>eudicotyledons</taxon>
        <taxon>Gunneridae</taxon>
        <taxon>Pentapetalae</taxon>
        <taxon>asterids</taxon>
        <taxon>campanulids</taxon>
        <taxon>Asterales</taxon>
        <taxon>Asteraceae</taxon>
        <taxon>Asteroideae</taxon>
        <taxon>Heliantheae alliance</taxon>
        <taxon>Millerieae</taxon>
        <taxon>Smallanthus</taxon>
    </lineage>
</organism>
<evidence type="ECO:0000313" key="1">
    <source>
        <dbReference type="EMBL" id="KAI3817381.1"/>
    </source>
</evidence>
<protein>
    <submittedName>
        <fullName evidence="1">Uncharacterized protein</fullName>
    </submittedName>
</protein>
<comment type="caution">
    <text evidence="1">The sequence shown here is derived from an EMBL/GenBank/DDBJ whole genome shotgun (WGS) entry which is preliminary data.</text>
</comment>
<sequence>MLFRIKDSMNLLPDSLNNNGKSLCPSLGSKGSIDHENVSLSNLASDKEILLEYMKQDILLLGGIMHKAQEILSSVSIGYSYKTHSILSSSQHLSYENLIELSVCFL</sequence>
<keyword evidence="2" id="KW-1185">Reference proteome</keyword>
<proteinExistence type="predicted"/>
<gene>
    <name evidence="1" type="ORF">L1987_11171</name>
</gene>
<reference evidence="2" key="1">
    <citation type="journal article" date="2022" name="Mol. Ecol. Resour.">
        <title>The genomes of chicory, endive, great burdock and yacon provide insights into Asteraceae palaeo-polyploidization history and plant inulin production.</title>
        <authorList>
            <person name="Fan W."/>
            <person name="Wang S."/>
            <person name="Wang H."/>
            <person name="Wang A."/>
            <person name="Jiang F."/>
            <person name="Liu H."/>
            <person name="Zhao H."/>
            <person name="Xu D."/>
            <person name="Zhang Y."/>
        </authorList>
    </citation>
    <scope>NUCLEOTIDE SEQUENCE [LARGE SCALE GENOMIC DNA]</scope>
    <source>
        <strain evidence="2">cv. Yunnan</strain>
    </source>
</reference>
<dbReference type="EMBL" id="CM042021">
    <property type="protein sequence ID" value="KAI3817381.1"/>
    <property type="molecule type" value="Genomic_DNA"/>
</dbReference>
<name>A0ACB9JCG1_9ASTR</name>
<dbReference type="Proteomes" id="UP001056120">
    <property type="component" value="Linkage Group LG04"/>
</dbReference>
<evidence type="ECO:0000313" key="2">
    <source>
        <dbReference type="Proteomes" id="UP001056120"/>
    </source>
</evidence>
<accession>A0ACB9JCG1</accession>
<reference evidence="1 2" key="2">
    <citation type="journal article" date="2022" name="Mol. Ecol. Resour.">
        <title>The genomes of chicory, endive, great burdock and yacon provide insights into Asteraceae paleo-polyploidization history and plant inulin production.</title>
        <authorList>
            <person name="Fan W."/>
            <person name="Wang S."/>
            <person name="Wang H."/>
            <person name="Wang A."/>
            <person name="Jiang F."/>
            <person name="Liu H."/>
            <person name="Zhao H."/>
            <person name="Xu D."/>
            <person name="Zhang Y."/>
        </authorList>
    </citation>
    <scope>NUCLEOTIDE SEQUENCE [LARGE SCALE GENOMIC DNA]</scope>
    <source>
        <strain evidence="2">cv. Yunnan</strain>
        <tissue evidence="1">Leaves</tissue>
    </source>
</reference>